<protein>
    <recommendedName>
        <fullName evidence="3">P-loop containing nucleoside triphosphate hydrolase protein</fullName>
    </recommendedName>
</protein>
<comment type="caution">
    <text evidence="1">The sequence shown here is derived from an EMBL/GenBank/DDBJ whole genome shotgun (WGS) entry which is preliminary data.</text>
</comment>
<accession>A0A1Y1YT37</accession>
<dbReference type="InterPro" id="IPR040632">
    <property type="entry name" value="Sulfotransfer_4"/>
</dbReference>
<organism evidence="1 2">
    <name type="scientific">Clohesyomyces aquaticus</name>
    <dbReference type="NCBI Taxonomy" id="1231657"/>
    <lineage>
        <taxon>Eukaryota</taxon>
        <taxon>Fungi</taxon>
        <taxon>Dikarya</taxon>
        <taxon>Ascomycota</taxon>
        <taxon>Pezizomycotina</taxon>
        <taxon>Dothideomycetes</taxon>
        <taxon>Pleosporomycetidae</taxon>
        <taxon>Pleosporales</taxon>
        <taxon>Lindgomycetaceae</taxon>
        <taxon>Clohesyomyces</taxon>
    </lineage>
</organism>
<dbReference type="PANTHER" id="PTHR36978">
    <property type="entry name" value="P-LOOP CONTAINING NUCLEOTIDE TRIPHOSPHATE HYDROLASE"/>
    <property type="match status" value="1"/>
</dbReference>
<evidence type="ECO:0000313" key="1">
    <source>
        <dbReference type="EMBL" id="ORY01198.1"/>
    </source>
</evidence>
<dbReference type="OrthoDB" id="408152at2759"/>
<dbReference type="AlphaFoldDB" id="A0A1Y1YT37"/>
<dbReference type="Pfam" id="PF17784">
    <property type="entry name" value="Sulfotransfer_4"/>
    <property type="match status" value="1"/>
</dbReference>
<dbReference type="EMBL" id="MCFA01000173">
    <property type="protein sequence ID" value="ORY01198.1"/>
    <property type="molecule type" value="Genomic_DNA"/>
</dbReference>
<dbReference type="InterPro" id="IPR027417">
    <property type="entry name" value="P-loop_NTPase"/>
</dbReference>
<dbReference type="PANTHER" id="PTHR36978:SF4">
    <property type="entry name" value="P-LOOP CONTAINING NUCLEOSIDE TRIPHOSPHATE HYDROLASE PROTEIN"/>
    <property type="match status" value="1"/>
</dbReference>
<reference evidence="1 2" key="1">
    <citation type="submission" date="2016-07" db="EMBL/GenBank/DDBJ databases">
        <title>Pervasive Adenine N6-methylation of Active Genes in Fungi.</title>
        <authorList>
            <consortium name="DOE Joint Genome Institute"/>
            <person name="Mondo S.J."/>
            <person name="Dannebaum R.O."/>
            <person name="Kuo R.C."/>
            <person name="Labutti K."/>
            <person name="Haridas S."/>
            <person name="Kuo A."/>
            <person name="Salamov A."/>
            <person name="Ahrendt S.R."/>
            <person name="Lipzen A."/>
            <person name="Sullivan W."/>
            <person name="Andreopoulos W.B."/>
            <person name="Clum A."/>
            <person name="Lindquist E."/>
            <person name="Daum C."/>
            <person name="Ramamoorthy G.K."/>
            <person name="Gryganskyi A."/>
            <person name="Culley D."/>
            <person name="Magnuson J.K."/>
            <person name="James T.Y."/>
            <person name="O'Malley M.A."/>
            <person name="Stajich J.E."/>
            <person name="Spatafora J.W."/>
            <person name="Visel A."/>
            <person name="Grigoriev I.V."/>
        </authorList>
    </citation>
    <scope>NUCLEOTIDE SEQUENCE [LARGE SCALE GENOMIC DNA]</scope>
    <source>
        <strain evidence="1 2">CBS 115471</strain>
    </source>
</reference>
<dbReference type="Gene3D" id="3.40.50.300">
    <property type="entry name" value="P-loop containing nucleotide triphosphate hydrolases"/>
    <property type="match status" value="1"/>
</dbReference>
<proteinExistence type="predicted"/>
<name>A0A1Y1YT37_9PLEO</name>
<evidence type="ECO:0008006" key="3">
    <source>
        <dbReference type="Google" id="ProtNLM"/>
    </source>
</evidence>
<keyword evidence="2" id="KW-1185">Reference proteome</keyword>
<gene>
    <name evidence="1" type="ORF">BCR34DRAFT_575156</name>
</gene>
<dbReference type="Proteomes" id="UP000193144">
    <property type="component" value="Unassembled WGS sequence"/>
</dbReference>
<sequence>MAGEIIYPCKCIHPATYCCVAAPGLMCVEDIYVAPELKRPLRPYLPPDLRSVTNDLSLQQIFFQAGPLAGVQFQMTVHTRLIDAVPPASRQKPMGVLALGMSRTGINWATKSIIAQSARPDGRRTMSFFFKEAMEAKLHGKGKLWTGAELDKAIEDIPCLHFVDELLEQYPKAKVILTTRDIDSWERSVQNTIFKIVNLRIVRFIVAIDPTFWQPYY</sequence>
<evidence type="ECO:0000313" key="2">
    <source>
        <dbReference type="Proteomes" id="UP000193144"/>
    </source>
</evidence>